<comment type="subcellular location">
    <subcellularLocation>
        <location evidence="1">Membrane</location>
        <topology evidence="1">Multi-pass membrane protein</topology>
    </subcellularLocation>
</comment>
<evidence type="ECO:0000256" key="7">
    <source>
        <dbReference type="SAM" id="MobiDB-lite"/>
    </source>
</evidence>
<evidence type="ECO:0000259" key="9">
    <source>
        <dbReference type="Pfam" id="PF05572"/>
    </source>
</evidence>
<dbReference type="PANTHER" id="PTHR10926:SF0">
    <property type="entry name" value="CDC50, ISOFORM A"/>
    <property type="match status" value="1"/>
</dbReference>
<comment type="similarity">
    <text evidence="2">Belongs to the peptidase M43B family.</text>
</comment>
<keyword evidence="4 8" id="KW-0812">Transmembrane</keyword>
<evidence type="ECO:0000256" key="5">
    <source>
        <dbReference type="ARBA" id="ARBA00022989"/>
    </source>
</evidence>
<feature type="transmembrane region" description="Helical" evidence="8">
    <location>
        <begin position="56"/>
        <end position="77"/>
    </location>
</feature>
<feature type="region of interest" description="Disordered" evidence="7">
    <location>
        <begin position="99"/>
        <end position="118"/>
    </location>
</feature>
<accession>A0A2G7FH12</accession>
<gene>
    <name evidence="10" type="ORF">AARAC_011773</name>
</gene>
<dbReference type="Pfam" id="PF03381">
    <property type="entry name" value="CDC50"/>
    <property type="match status" value="1"/>
</dbReference>
<dbReference type="STRING" id="656916.A0A2G7FH12"/>
<evidence type="ECO:0000256" key="8">
    <source>
        <dbReference type="SAM" id="Phobius"/>
    </source>
</evidence>
<feature type="domain" description="Peptidase M43 pregnancy-associated plasma-A" evidence="9">
    <location>
        <begin position="605"/>
        <end position="692"/>
    </location>
</feature>
<dbReference type="InterPro" id="IPR024079">
    <property type="entry name" value="MetalloPept_cat_dom_sf"/>
</dbReference>
<keyword evidence="6 8" id="KW-0472">Membrane</keyword>
<evidence type="ECO:0000256" key="1">
    <source>
        <dbReference type="ARBA" id="ARBA00004141"/>
    </source>
</evidence>
<protein>
    <recommendedName>
        <fullName evidence="9">Peptidase M43 pregnancy-associated plasma-A domain-containing protein</fullName>
    </recommendedName>
</protein>
<evidence type="ECO:0000256" key="6">
    <source>
        <dbReference type="ARBA" id="ARBA00023136"/>
    </source>
</evidence>
<dbReference type="InterPro" id="IPR005045">
    <property type="entry name" value="CDC50/LEM3_fam"/>
</dbReference>
<dbReference type="AlphaFoldDB" id="A0A2G7FH12"/>
<dbReference type="Gene3D" id="3.40.390.10">
    <property type="entry name" value="Collagenase (Catalytic Domain)"/>
    <property type="match status" value="1"/>
</dbReference>
<feature type="compositionally biased region" description="Basic and acidic residues" evidence="7">
    <location>
        <begin position="1"/>
        <end position="28"/>
    </location>
</feature>
<evidence type="ECO:0000256" key="4">
    <source>
        <dbReference type="ARBA" id="ARBA00022692"/>
    </source>
</evidence>
<feature type="region of interest" description="Disordered" evidence="7">
    <location>
        <begin position="1"/>
        <end position="37"/>
    </location>
</feature>
<dbReference type="GO" id="GO:0005794">
    <property type="term" value="C:Golgi apparatus"/>
    <property type="evidence" value="ECO:0007669"/>
    <property type="project" value="TreeGrafter"/>
</dbReference>
<proteinExistence type="inferred from homology"/>
<evidence type="ECO:0000256" key="3">
    <source>
        <dbReference type="ARBA" id="ARBA00009457"/>
    </source>
</evidence>
<dbReference type="Proteomes" id="UP000231358">
    <property type="component" value="Unassembled WGS sequence"/>
</dbReference>
<comment type="caution">
    <text evidence="10">The sequence shown here is derived from an EMBL/GenBank/DDBJ whole genome shotgun (WGS) entry which is preliminary data.</text>
</comment>
<dbReference type="GO" id="GO:0008237">
    <property type="term" value="F:metallopeptidase activity"/>
    <property type="evidence" value="ECO:0007669"/>
    <property type="project" value="InterPro"/>
</dbReference>
<evidence type="ECO:0000313" key="10">
    <source>
        <dbReference type="EMBL" id="PIG79930.1"/>
    </source>
</evidence>
<dbReference type="PANTHER" id="PTHR10926">
    <property type="entry name" value="CELL CYCLE CONTROL PROTEIN 50"/>
    <property type="match status" value="1"/>
</dbReference>
<dbReference type="GO" id="GO:0005886">
    <property type="term" value="C:plasma membrane"/>
    <property type="evidence" value="ECO:0007669"/>
    <property type="project" value="TreeGrafter"/>
</dbReference>
<dbReference type="GO" id="GO:0005783">
    <property type="term" value="C:endoplasmic reticulum"/>
    <property type="evidence" value="ECO:0007669"/>
    <property type="project" value="TreeGrafter"/>
</dbReference>
<evidence type="ECO:0000313" key="11">
    <source>
        <dbReference type="Proteomes" id="UP000231358"/>
    </source>
</evidence>
<feature type="compositionally biased region" description="Polar residues" evidence="7">
    <location>
        <begin position="106"/>
        <end position="118"/>
    </location>
</feature>
<dbReference type="Pfam" id="PF05572">
    <property type="entry name" value="Peptidase_M43"/>
    <property type="match status" value="1"/>
</dbReference>
<dbReference type="CDD" id="cd04275">
    <property type="entry name" value="ZnMc_pappalysin_like"/>
    <property type="match status" value="1"/>
</dbReference>
<comment type="similarity">
    <text evidence="3">Belongs to the CDC50/LEM3 family.</text>
</comment>
<evidence type="ECO:0000256" key="2">
    <source>
        <dbReference type="ARBA" id="ARBA00008721"/>
    </source>
</evidence>
<sequence length="701" mass="78308">MMSHTEAARTDDSLGEQETRGDVESDKKAKNRRPANTAFRQQRLKAWQPILTPRSVLPLFFVVGVIFAPIGGLLLWASSEVQEIVIDYSECADKAQRTPVPIPDKVQSSFKSSNQQPNPTWMKYRDEQTNETICRLSFKIPESIEPPVFMYYRLTNFYQNHRRYVKSLDIDQLKGKPVDNKTIDGGSCDPLKLDDNGKAYYPCGLIANSMFNDTIKSPELLNDGNDDDPVVYVMTNKGIAWDSDKELIKTTQYKPGQVVPPPNWQARYPHNYTTEIPDLHDNEEFMVWMRTAALPNFSKLSRRNDTTAMSPGTYQLDIADHFPVTEYGGTKSILISSRTVIGGQNPFMGIAYVVVGGLCVLLGALFTIAHLVRPRKLGDHTYLTWNNEQESSAIATGRDNSIAGYIQPSRGFCATGPPTESLKAEYRKLSALGSQSYNPVDSESRAAITPIEIDTWFHIITGEAGTESISDEMIADQLSYLQNAYWNATISYRLQGVTRSANDTWARNEDEMAMKTVLRRGSYRTLNVYFHTDLQASPNAGARAFDLVRRELGASQQQQQPTSMLGFCTLPDPSINASSPRSAYIKDGCNVLAETMPGGSLAHYNRGGTAIHEIGHWNGLLHTFEGESCSSDNEGDFIADTPQQSKPTEGCPAQKDSCPELPGFDAIHNFMDYSSDECYDSFTPDQVSRMRSMWFAMRDGK</sequence>
<dbReference type="SUPFAM" id="SSF55486">
    <property type="entry name" value="Metalloproteases ('zincins'), catalytic domain"/>
    <property type="match status" value="1"/>
</dbReference>
<name>A0A2G7FH12_9EURO</name>
<keyword evidence="11" id="KW-1185">Reference proteome</keyword>
<feature type="transmembrane region" description="Helical" evidence="8">
    <location>
        <begin position="347"/>
        <end position="372"/>
    </location>
</feature>
<dbReference type="EMBL" id="NEXV01000644">
    <property type="protein sequence ID" value="PIG79930.1"/>
    <property type="molecule type" value="Genomic_DNA"/>
</dbReference>
<organism evidence="10 11">
    <name type="scientific">Aspergillus arachidicola</name>
    <dbReference type="NCBI Taxonomy" id="656916"/>
    <lineage>
        <taxon>Eukaryota</taxon>
        <taxon>Fungi</taxon>
        <taxon>Dikarya</taxon>
        <taxon>Ascomycota</taxon>
        <taxon>Pezizomycotina</taxon>
        <taxon>Eurotiomycetes</taxon>
        <taxon>Eurotiomycetidae</taxon>
        <taxon>Eurotiales</taxon>
        <taxon>Aspergillaceae</taxon>
        <taxon>Aspergillus</taxon>
        <taxon>Aspergillus subgen. Circumdati</taxon>
    </lineage>
</organism>
<keyword evidence="5 8" id="KW-1133">Transmembrane helix</keyword>
<reference evidence="10 11" key="1">
    <citation type="submission" date="2017-05" db="EMBL/GenBank/DDBJ databases">
        <title>Genome sequence for an aflatoxigenic pathogen of Argentinian peanut, Aspergillus arachidicola.</title>
        <authorList>
            <person name="Moore G."/>
            <person name="Beltz S.B."/>
            <person name="Mack B.M."/>
        </authorList>
    </citation>
    <scope>NUCLEOTIDE SEQUENCE [LARGE SCALE GENOMIC DNA]</scope>
    <source>
        <strain evidence="10 11">CBS 117610</strain>
    </source>
</reference>
<dbReference type="InterPro" id="IPR008754">
    <property type="entry name" value="Peptidase_M43"/>
</dbReference>